<dbReference type="InterPro" id="IPR025420">
    <property type="entry name" value="DUF4143"/>
</dbReference>
<organism evidence="3 4">
    <name type="scientific">Leucobacter insecticola</name>
    <dbReference type="NCBI Taxonomy" id="2714934"/>
    <lineage>
        <taxon>Bacteria</taxon>
        <taxon>Bacillati</taxon>
        <taxon>Actinomycetota</taxon>
        <taxon>Actinomycetes</taxon>
        <taxon>Micrococcales</taxon>
        <taxon>Microbacteriaceae</taxon>
        <taxon>Leucobacter</taxon>
    </lineage>
</organism>
<dbReference type="KEGG" id="lins:G7067_04315"/>
<feature type="domain" description="AAA" evidence="1">
    <location>
        <begin position="21"/>
        <end position="137"/>
    </location>
</feature>
<name>A0A6G8FIE0_9MICO</name>
<sequence length="416" mass="45895">MSDLIVRSLSAVLPHRVAETPVMLLEGPRSVGKSTLLAELTPSSGHPIFDLDQGQFRRLAEQNESALVASESPVLIDEYQRVPSLLDAIKARLNQSSRPGMFVLAGSSSYDSLPQGTQALTGRIQRLTVMPFTQTEIDGTDNRFIERAFESSITHSATPALTERAEYIDRIMRGGMPLAVAAGSTDARSRWLQGHVRQSLERDAGEIRRIHRKADLRHFLNRIAGQTASLLNVSKLAQGLESSRDTAAAYLELLESLFLVSSLPAWGTTISSRSVAAPKIHVVDSGIGAHLLRLSSAKLRRLDPSAMTEFGHLLESFVVQEVIRQTTWMSAPVFVGHWRTRDNDEVDLILERSDGAVIGIEIKAGEQVESHQFSGLRKLRDRLGSSFVAGIAFHLGKVGYQVEDRLHSLPVDRLWR</sequence>
<accession>A0A6G8FIE0</accession>
<feature type="domain" description="DUF4143" evidence="2">
    <location>
        <begin position="201"/>
        <end position="365"/>
    </location>
</feature>
<dbReference type="PANTHER" id="PTHR43566">
    <property type="entry name" value="CONSERVED PROTEIN"/>
    <property type="match status" value="1"/>
</dbReference>
<dbReference type="InterPro" id="IPR027417">
    <property type="entry name" value="P-loop_NTPase"/>
</dbReference>
<evidence type="ECO:0000259" key="1">
    <source>
        <dbReference type="Pfam" id="PF13173"/>
    </source>
</evidence>
<dbReference type="SUPFAM" id="SSF52540">
    <property type="entry name" value="P-loop containing nucleoside triphosphate hydrolases"/>
    <property type="match status" value="1"/>
</dbReference>
<evidence type="ECO:0000259" key="2">
    <source>
        <dbReference type="Pfam" id="PF13635"/>
    </source>
</evidence>
<dbReference type="PANTHER" id="PTHR43566:SF2">
    <property type="entry name" value="DUF4143 DOMAIN-CONTAINING PROTEIN"/>
    <property type="match status" value="1"/>
</dbReference>
<dbReference type="Proteomes" id="UP000501387">
    <property type="component" value="Chromosome"/>
</dbReference>
<dbReference type="EMBL" id="CP049934">
    <property type="protein sequence ID" value="QIM15812.1"/>
    <property type="molecule type" value="Genomic_DNA"/>
</dbReference>
<keyword evidence="4" id="KW-1185">Reference proteome</keyword>
<evidence type="ECO:0000313" key="3">
    <source>
        <dbReference type="EMBL" id="QIM15812.1"/>
    </source>
</evidence>
<dbReference type="GO" id="GO:0005524">
    <property type="term" value="F:ATP binding"/>
    <property type="evidence" value="ECO:0007669"/>
    <property type="project" value="UniProtKB-KW"/>
</dbReference>
<dbReference type="Pfam" id="PF13635">
    <property type="entry name" value="DUF4143"/>
    <property type="match status" value="1"/>
</dbReference>
<proteinExistence type="predicted"/>
<reference evidence="3 4" key="1">
    <citation type="submission" date="2020-03" db="EMBL/GenBank/DDBJ databases">
        <title>Leucobacter sp. nov., isolated from beetles.</title>
        <authorList>
            <person name="Hyun D.-W."/>
            <person name="Bae J.-W."/>
        </authorList>
    </citation>
    <scope>NUCLEOTIDE SEQUENCE [LARGE SCALE GENOMIC DNA]</scope>
    <source>
        <strain evidence="3 4">HDW9B</strain>
    </source>
</reference>
<dbReference type="AlphaFoldDB" id="A0A6G8FIE0"/>
<dbReference type="InterPro" id="IPR041682">
    <property type="entry name" value="AAA_14"/>
</dbReference>
<keyword evidence="3" id="KW-0547">Nucleotide-binding</keyword>
<dbReference type="RefSeq" id="WP_166322257.1">
    <property type="nucleotide sequence ID" value="NZ_CP049934.1"/>
</dbReference>
<gene>
    <name evidence="3" type="ORF">G7067_04315</name>
</gene>
<dbReference type="Pfam" id="PF13173">
    <property type="entry name" value="AAA_14"/>
    <property type="match status" value="1"/>
</dbReference>
<evidence type="ECO:0000313" key="4">
    <source>
        <dbReference type="Proteomes" id="UP000501387"/>
    </source>
</evidence>
<keyword evidence="3" id="KW-0067">ATP-binding</keyword>
<protein>
    <submittedName>
        <fullName evidence="3">ATP-binding protein</fullName>
    </submittedName>
</protein>